<dbReference type="RefSeq" id="WP_353931448.1">
    <property type="nucleotide sequence ID" value="NZ_CP150886.1"/>
</dbReference>
<organism evidence="1 2">
    <name type="scientific">Okeanomitos corallinicola TIOX110</name>
    <dbReference type="NCBI Taxonomy" id="3133117"/>
    <lineage>
        <taxon>Bacteria</taxon>
        <taxon>Bacillati</taxon>
        <taxon>Cyanobacteriota</taxon>
        <taxon>Cyanophyceae</taxon>
        <taxon>Nostocales</taxon>
        <taxon>Aphanizomenonaceae</taxon>
        <taxon>Okeanomitos</taxon>
    </lineage>
</organism>
<reference evidence="1 2" key="1">
    <citation type="submission" date="2024-04" db="EMBL/GenBank/DDBJ databases">
        <title>Okeanomitos corallinicola gen. &amp; sp. nov. (Nostocales, Cyanobacteria), a new toxic marine heterocyst-forming cyanobacterium from a coral reef.</title>
        <authorList>
            <person name="Li H."/>
            <person name="Li R."/>
            <person name="Kang J."/>
            <person name="Hii K.S."/>
            <person name="Mohamed H.F."/>
            <person name="Xu X."/>
            <person name="Luo Z."/>
        </authorList>
    </citation>
    <scope>NUCLEOTIDE SEQUENCE [LARGE SCALE GENOMIC DNA]</scope>
    <source>
        <strain evidence="1 2">TIOX110</strain>
    </source>
</reference>
<evidence type="ECO:0000313" key="2">
    <source>
        <dbReference type="Proteomes" id="UP001483337"/>
    </source>
</evidence>
<gene>
    <name evidence="1" type="ORF">WJM97_02325</name>
</gene>
<evidence type="ECO:0000313" key="1">
    <source>
        <dbReference type="EMBL" id="WZB88542.1"/>
    </source>
</evidence>
<dbReference type="Proteomes" id="UP001483337">
    <property type="component" value="Chromosome"/>
</dbReference>
<keyword evidence="2" id="KW-1185">Reference proteome</keyword>
<accession>A0ABZ2UTU9</accession>
<protein>
    <submittedName>
        <fullName evidence="1">Uncharacterized protein</fullName>
    </submittedName>
</protein>
<name>A0ABZ2UTU9_9CYAN</name>
<sequence>MGTKFKIVSASVRVNGKREKLICVLSAARLEAGTKIPDQLELVNNYDDH</sequence>
<proteinExistence type="predicted"/>
<dbReference type="EMBL" id="CP150886">
    <property type="protein sequence ID" value="WZB88542.1"/>
    <property type="molecule type" value="Genomic_DNA"/>
</dbReference>